<organism evidence="1">
    <name type="scientific">Rhizophora mucronata</name>
    <name type="common">Asiatic mangrove</name>
    <dbReference type="NCBI Taxonomy" id="61149"/>
    <lineage>
        <taxon>Eukaryota</taxon>
        <taxon>Viridiplantae</taxon>
        <taxon>Streptophyta</taxon>
        <taxon>Embryophyta</taxon>
        <taxon>Tracheophyta</taxon>
        <taxon>Spermatophyta</taxon>
        <taxon>Magnoliopsida</taxon>
        <taxon>eudicotyledons</taxon>
        <taxon>Gunneridae</taxon>
        <taxon>Pentapetalae</taxon>
        <taxon>rosids</taxon>
        <taxon>fabids</taxon>
        <taxon>Malpighiales</taxon>
        <taxon>Rhizophoraceae</taxon>
        <taxon>Rhizophora</taxon>
    </lineage>
</organism>
<dbReference type="AlphaFoldDB" id="A0A2P2PAN3"/>
<name>A0A2P2PAN3_RHIMU</name>
<accession>A0A2P2PAN3</accession>
<sequence>MNLCKKAAWKTIYLEGAQLFSHFHGTYG</sequence>
<protein>
    <submittedName>
        <fullName evidence="1">Uncharacterized protein</fullName>
    </submittedName>
</protein>
<dbReference type="EMBL" id="GGEC01071326">
    <property type="protein sequence ID" value="MBX51810.1"/>
    <property type="molecule type" value="Transcribed_RNA"/>
</dbReference>
<proteinExistence type="predicted"/>
<reference evidence="1" key="1">
    <citation type="submission" date="2018-02" db="EMBL/GenBank/DDBJ databases">
        <title>Rhizophora mucronata_Transcriptome.</title>
        <authorList>
            <person name="Meera S.P."/>
            <person name="Sreeshan A."/>
            <person name="Augustine A."/>
        </authorList>
    </citation>
    <scope>NUCLEOTIDE SEQUENCE</scope>
    <source>
        <tissue evidence="1">Leaf</tissue>
    </source>
</reference>
<evidence type="ECO:0000313" key="1">
    <source>
        <dbReference type="EMBL" id="MBX51810.1"/>
    </source>
</evidence>